<dbReference type="PROSITE" id="PS51332">
    <property type="entry name" value="B12_BINDING"/>
    <property type="match status" value="1"/>
</dbReference>
<protein>
    <submittedName>
        <fullName evidence="8">Uncharacterized protein</fullName>
    </submittedName>
</protein>
<evidence type="ECO:0000256" key="5">
    <source>
        <dbReference type="ARBA" id="ARBA00023014"/>
    </source>
</evidence>
<dbReference type="AlphaFoldDB" id="A0A178MWS1"/>
<evidence type="ECO:0000256" key="4">
    <source>
        <dbReference type="ARBA" id="ARBA00023004"/>
    </source>
</evidence>
<gene>
    <name evidence="8" type="ORF">A6A05_00525</name>
</gene>
<dbReference type="STRING" id="1437059.A6A05_00525"/>
<evidence type="ECO:0000259" key="6">
    <source>
        <dbReference type="PROSITE" id="PS51332"/>
    </source>
</evidence>
<dbReference type="PANTHER" id="PTHR43409">
    <property type="entry name" value="ANAEROBIC MAGNESIUM-PROTOPORPHYRIN IX MONOMETHYL ESTER CYCLASE-RELATED"/>
    <property type="match status" value="1"/>
</dbReference>
<feature type="domain" description="Radical SAM core" evidence="7">
    <location>
        <begin position="154"/>
        <end position="381"/>
    </location>
</feature>
<dbReference type="Gene3D" id="3.40.50.280">
    <property type="entry name" value="Cobalamin-binding domain"/>
    <property type="match status" value="1"/>
</dbReference>
<dbReference type="Proteomes" id="UP000078543">
    <property type="component" value="Unassembled WGS sequence"/>
</dbReference>
<dbReference type="InterPro" id="IPR006638">
    <property type="entry name" value="Elp3/MiaA/NifB-like_rSAM"/>
</dbReference>
<dbReference type="Gene3D" id="3.80.30.20">
    <property type="entry name" value="tm_1862 like domain"/>
    <property type="match status" value="1"/>
</dbReference>
<accession>A0A178MWS1</accession>
<name>A0A178MWS1_9PROT</name>
<dbReference type="Pfam" id="PF04055">
    <property type="entry name" value="Radical_SAM"/>
    <property type="match status" value="1"/>
</dbReference>
<proteinExistence type="predicted"/>
<dbReference type="CDD" id="cd01335">
    <property type="entry name" value="Radical_SAM"/>
    <property type="match status" value="1"/>
</dbReference>
<dbReference type="InterPro" id="IPR058240">
    <property type="entry name" value="rSAM_sf"/>
</dbReference>
<dbReference type="GO" id="GO:0046872">
    <property type="term" value="F:metal ion binding"/>
    <property type="evidence" value="ECO:0007669"/>
    <property type="project" value="UniProtKB-KW"/>
</dbReference>
<reference evidence="8 9" key="1">
    <citation type="submission" date="2016-04" db="EMBL/GenBank/DDBJ databases">
        <title>Draft genome sequence of freshwater magnetotactic bacteria Magnetospirillum marisnigri SP-1 and Magnetospirillum moscoviense BB-1.</title>
        <authorList>
            <person name="Koziaeva V."/>
            <person name="Dziuba M.V."/>
            <person name="Ivanov T.M."/>
            <person name="Kuznetsov B."/>
            <person name="Grouzdev D.S."/>
        </authorList>
    </citation>
    <scope>NUCLEOTIDE SEQUENCE [LARGE SCALE GENOMIC DNA]</scope>
    <source>
        <strain evidence="8 9">BB-1</strain>
    </source>
</reference>
<sequence length="524" mass="59659">MKLLFGIFSEDMSQPASLLGHMAITHGWSVDIIFFPDSDDEDAIGEKIEAIKPNLVALSIKTFERRTGVRVARVARSMKVPVVVGGPHVVGAGLEDLRSTGLFNALVTGDGAGIFTDLLDGYRSLDSMVIMGKKHPDKSVYYRRYFSPSQEATIREKKMLEVMLAVGCPYKCHFCATSRKVVPLPTEEVAKEIIAAKKKYGIEMINFLDDTFTYSAKRVTTFRSIMAAHGADFQYFVRSRVDCFNEEIADNLIDMGVEDIIFGTETGSQALLDFMRKDITVEEINRAIGICKDRGIAFNTGLMFGLPRQSRQDLELTFDWVKTQTPENLHFYIFVPFPGTELYDYCVENGHMPTNIDFDDYLSIRAEDENYKGLRNTAGILRGIDYDMSIDYIERIKEFQNERRDRIIMDAAKLADRGRWAIFGGGNYFYTVLERLSTRSWNNVAGFHDYWNEFMHRNYENKISPCDIRELAHNLDTIIVTQHLGSYYRKAIEPMLRQEYGFKGDIVSVSTQGVPRRPNSARVA</sequence>
<dbReference type="SUPFAM" id="SSF102114">
    <property type="entry name" value="Radical SAM enzymes"/>
    <property type="match status" value="1"/>
</dbReference>
<organism evidence="8 9">
    <name type="scientific">Magnetospirillum moscoviense</name>
    <dbReference type="NCBI Taxonomy" id="1437059"/>
    <lineage>
        <taxon>Bacteria</taxon>
        <taxon>Pseudomonadati</taxon>
        <taxon>Pseudomonadota</taxon>
        <taxon>Alphaproteobacteria</taxon>
        <taxon>Rhodospirillales</taxon>
        <taxon>Rhodospirillaceae</taxon>
        <taxon>Magnetospirillum</taxon>
    </lineage>
</organism>
<dbReference type="SMART" id="SM00729">
    <property type="entry name" value="Elp3"/>
    <property type="match status" value="1"/>
</dbReference>
<dbReference type="SFLD" id="SFLDS00029">
    <property type="entry name" value="Radical_SAM"/>
    <property type="match status" value="1"/>
</dbReference>
<dbReference type="GO" id="GO:0031419">
    <property type="term" value="F:cobalamin binding"/>
    <property type="evidence" value="ECO:0007669"/>
    <property type="project" value="InterPro"/>
</dbReference>
<evidence type="ECO:0000256" key="3">
    <source>
        <dbReference type="ARBA" id="ARBA00022723"/>
    </source>
</evidence>
<comment type="caution">
    <text evidence="8">The sequence shown here is derived from an EMBL/GenBank/DDBJ whole genome shotgun (WGS) entry which is preliminary data.</text>
</comment>
<dbReference type="EMBL" id="LWQU01000104">
    <property type="protein sequence ID" value="OAN55079.1"/>
    <property type="molecule type" value="Genomic_DNA"/>
</dbReference>
<dbReference type="GO" id="GO:0003824">
    <property type="term" value="F:catalytic activity"/>
    <property type="evidence" value="ECO:0007669"/>
    <property type="project" value="InterPro"/>
</dbReference>
<evidence type="ECO:0000313" key="9">
    <source>
        <dbReference type="Proteomes" id="UP000078543"/>
    </source>
</evidence>
<dbReference type="InterPro" id="IPR006158">
    <property type="entry name" value="Cobalamin-bd"/>
</dbReference>
<dbReference type="InterPro" id="IPR023404">
    <property type="entry name" value="rSAM_horseshoe"/>
</dbReference>
<keyword evidence="4" id="KW-0408">Iron</keyword>
<comment type="cofactor">
    <cofactor evidence="1">
        <name>[4Fe-4S] cluster</name>
        <dbReference type="ChEBI" id="CHEBI:49883"/>
    </cofactor>
</comment>
<dbReference type="RefSeq" id="WP_068498166.1">
    <property type="nucleotide sequence ID" value="NZ_LWQU01000104.1"/>
</dbReference>
<dbReference type="OrthoDB" id="9801424at2"/>
<evidence type="ECO:0000313" key="8">
    <source>
        <dbReference type="EMBL" id="OAN55079.1"/>
    </source>
</evidence>
<keyword evidence="3" id="KW-0479">Metal-binding</keyword>
<dbReference type="PROSITE" id="PS51918">
    <property type="entry name" value="RADICAL_SAM"/>
    <property type="match status" value="1"/>
</dbReference>
<keyword evidence="2" id="KW-0949">S-adenosyl-L-methionine</keyword>
<dbReference type="InterPro" id="IPR007197">
    <property type="entry name" value="rSAM"/>
</dbReference>
<dbReference type="GO" id="GO:0051536">
    <property type="term" value="F:iron-sulfur cluster binding"/>
    <property type="evidence" value="ECO:0007669"/>
    <property type="project" value="UniProtKB-KW"/>
</dbReference>
<evidence type="ECO:0000256" key="2">
    <source>
        <dbReference type="ARBA" id="ARBA00022691"/>
    </source>
</evidence>
<evidence type="ECO:0000256" key="1">
    <source>
        <dbReference type="ARBA" id="ARBA00001966"/>
    </source>
</evidence>
<dbReference type="InterPro" id="IPR051198">
    <property type="entry name" value="BchE-like"/>
</dbReference>
<dbReference type="SFLD" id="SFLDG01082">
    <property type="entry name" value="B12-binding_domain_containing"/>
    <property type="match status" value="1"/>
</dbReference>
<keyword evidence="5" id="KW-0411">Iron-sulfur</keyword>
<keyword evidence="9" id="KW-1185">Reference proteome</keyword>
<feature type="domain" description="B12-binding" evidence="6">
    <location>
        <begin position="1"/>
        <end position="129"/>
    </location>
</feature>
<evidence type="ECO:0000259" key="7">
    <source>
        <dbReference type="PROSITE" id="PS51918"/>
    </source>
</evidence>